<dbReference type="InterPro" id="IPR011990">
    <property type="entry name" value="TPR-like_helical_dom_sf"/>
</dbReference>
<sequence length="268" mass="30699">MELYEQAMSLDHPLALVHLGMHYERGIGVTQDYTKAVELYQRLLCHPRSAGEDAIQYVHKALSRFDKSGLGGLEQSNKLATKYSVFSESNPESAVELENLEQWWETTGQHLPDFRARWEDHDEITAQEAGTCIRADSKVDGGVQVHGLLLPVPPMTHSILRSDLVKFWTPSPSDILVFDNPQIPRQILVSTIRGKTLEMWTISEETLVQMDNERRQPSRVRMVKSRTKLWKMHASRQLSLYRESPDQKTVNMHTSLMSTIRTMREAAT</sequence>
<dbReference type="SMART" id="SM00671">
    <property type="entry name" value="SEL1"/>
    <property type="match status" value="1"/>
</dbReference>
<dbReference type="SUPFAM" id="SSF81901">
    <property type="entry name" value="HCP-like"/>
    <property type="match status" value="1"/>
</dbReference>
<gene>
    <name evidence="1" type="ORF">SEMRO_2558_G331210.1</name>
</gene>
<dbReference type="OrthoDB" id="2384430at2759"/>
<reference evidence="1" key="1">
    <citation type="submission" date="2020-06" db="EMBL/GenBank/DDBJ databases">
        <authorList>
            <consortium name="Plant Systems Biology data submission"/>
        </authorList>
    </citation>
    <scope>NUCLEOTIDE SEQUENCE</scope>
    <source>
        <strain evidence="1">D6</strain>
    </source>
</reference>
<comment type="caution">
    <text evidence="1">The sequence shown here is derived from an EMBL/GenBank/DDBJ whole genome shotgun (WGS) entry which is preliminary data.</text>
</comment>
<accession>A0A9N8EYV1</accession>
<proteinExistence type="predicted"/>
<keyword evidence="2" id="KW-1185">Reference proteome</keyword>
<dbReference type="AlphaFoldDB" id="A0A9N8EYV1"/>
<dbReference type="Proteomes" id="UP001153069">
    <property type="component" value="Unassembled WGS sequence"/>
</dbReference>
<dbReference type="EMBL" id="CAICTM010002556">
    <property type="protein sequence ID" value="CAB9529607.1"/>
    <property type="molecule type" value="Genomic_DNA"/>
</dbReference>
<evidence type="ECO:0000313" key="2">
    <source>
        <dbReference type="Proteomes" id="UP001153069"/>
    </source>
</evidence>
<dbReference type="Gene3D" id="1.25.40.10">
    <property type="entry name" value="Tetratricopeptide repeat domain"/>
    <property type="match status" value="1"/>
</dbReference>
<protein>
    <submittedName>
        <fullName evidence="1">Uncharacterized protein</fullName>
    </submittedName>
</protein>
<organism evidence="1 2">
    <name type="scientific">Seminavis robusta</name>
    <dbReference type="NCBI Taxonomy" id="568900"/>
    <lineage>
        <taxon>Eukaryota</taxon>
        <taxon>Sar</taxon>
        <taxon>Stramenopiles</taxon>
        <taxon>Ochrophyta</taxon>
        <taxon>Bacillariophyta</taxon>
        <taxon>Bacillariophyceae</taxon>
        <taxon>Bacillariophycidae</taxon>
        <taxon>Naviculales</taxon>
        <taxon>Naviculaceae</taxon>
        <taxon>Seminavis</taxon>
    </lineage>
</organism>
<name>A0A9N8EYV1_9STRA</name>
<dbReference type="InterPro" id="IPR006597">
    <property type="entry name" value="Sel1-like"/>
</dbReference>
<evidence type="ECO:0000313" key="1">
    <source>
        <dbReference type="EMBL" id="CAB9529607.1"/>
    </source>
</evidence>